<dbReference type="InterPro" id="IPR036554">
    <property type="entry name" value="GHMP_kinase_C_sf"/>
</dbReference>
<keyword evidence="4 9" id="KW-0808">Transferase</keyword>
<dbReference type="GO" id="GO:0005524">
    <property type="term" value="F:ATP binding"/>
    <property type="evidence" value="ECO:0007669"/>
    <property type="project" value="UniProtKB-UniRule"/>
</dbReference>
<dbReference type="HAMAP" id="MF_00061">
    <property type="entry name" value="IspE"/>
    <property type="match status" value="1"/>
</dbReference>
<evidence type="ECO:0000256" key="2">
    <source>
        <dbReference type="ARBA" id="ARBA00012052"/>
    </source>
</evidence>
<dbReference type="RefSeq" id="WP_013188770.1">
    <property type="nucleotide sequence ID" value="NZ_CAMYEK010000002.1"/>
</dbReference>
<keyword evidence="9" id="KW-0414">Isoprene biosynthesis</keyword>
<dbReference type="InterPro" id="IPR006204">
    <property type="entry name" value="GHMP_kinase_N_dom"/>
</dbReference>
<dbReference type="PANTHER" id="PTHR43527:SF2">
    <property type="entry name" value="4-DIPHOSPHOCYTIDYL-2-C-METHYL-D-ERYTHRITOL KINASE, CHLOROPLASTIC"/>
    <property type="match status" value="1"/>
</dbReference>
<evidence type="ECO:0000256" key="1">
    <source>
        <dbReference type="ARBA" id="ARBA00009684"/>
    </source>
</evidence>
<reference evidence="12 13" key="1">
    <citation type="submission" date="2018-06" db="EMBL/GenBank/DDBJ databases">
        <authorList>
            <consortium name="Pathogen Informatics"/>
            <person name="Doyle S."/>
        </authorList>
    </citation>
    <scope>NUCLEOTIDE SEQUENCE [LARGE SCALE GENOMIC DNA]</scope>
    <source>
        <strain evidence="12 13">NCTC11820</strain>
    </source>
</reference>
<sequence length="311" mass="32303">MSGVRILENEPGRRLKVFAPGKVNLLLQVGQRPAGQPRHELLTVFQCLDLGEYLTVEPRDAGETDMVHTVLAPGLTGPKNLDGPENLALKAVRTLRETGATVPFTSIKIEKNIPVAGGMAGGSADAAGVLYAVNQLYELGFTSSDLQSLGAKLGADVPYGLTGGNALGLGFGDRMQSLPVGTKCYWVLAVSPRGLSTPEVFKAFDRMVSHPQPLPSALSPDFLAALDGNPAELAGYLHNDLQTAALSIFPELSQIIVAAEQAGALKALVSGSGPTVAALCPDASSQKIVAARLEAHPLVACVFSATGPVCS</sequence>
<proteinExistence type="inferred from homology"/>
<keyword evidence="5 9" id="KW-0547">Nucleotide-binding</keyword>
<dbReference type="PANTHER" id="PTHR43527">
    <property type="entry name" value="4-DIPHOSPHOCYTIDYL-2-C-METHYL-D-ERYTHRITOL KINASE, CHLOROPLASTIC"/>
    <property type="match status" value="1"/>
</dbReference>
<dbReference type="OMA" id="HALNTIY"/>
<evidence type="ECO:0000313" key="13">
    <source>
        <dbReference type="Proteomes" id="UP000250245"/>
    </source>
</evidence>
<protein>
    <recommendedName>
        <fullName evidence="3 9">4-diphosphocytidyl-2-C-methyl-D-erythritol kinase</fullName>
        <shortName evidence="9">CMK</shortName>
        <ecNumber evidence="2 9">2.7.1.148</ecNumber>
    </recommendedName>
    <alternativeName>
        <fullName evidence="8 9">4-(cytidine-5'-diphospho)-2-C-methyl-D-erythritol kinase</fullName>
    </alternativeName>
</protein>
<dbReference type="GO" id="GO:0019288">
    <property type="term" value="P:isopentenyl diphosphate biosynthetic process, methylerythritol 4-phosphate pathway"/>
    <property type="evidence" value="ECO:0007669"/>
    <property type="project" value="UniProtKB-UniRule"/>
</dbReference>
<evidence type="ECO:0000259" key="11">
    <source>
        <dbReference type="Pfam" id="PF08544"/>
    </source>
</evidence>
<dbReference type="Gene3D" id="3.30.70.890">
    <property type="entry name" value="GHMP kinase, C-terminal domain"/>
    <property type="match status" value="1"/>
</dbReference>
<accession>A0A2X2YH71</accession>
<comment type="similarity">
    <text evidence="1 9">Belongs to the GHMP kinase family. IspE subfamily.</text>
</comment>
<dbReference type="SUPFAM" id="SSF54211">
    <property type="entry name" value="Ribosomal protein S5 domain 2-like"/>
    <property type="match status" value="1"/>
</dbReference>
<evidence type="ECO:0000256" key="8">
    <source>
        <dbReference type="ARBA" id="ARBA00032554"/>
    </source>
</evidence>
<gene>
    <name evidence="9 12" type="primary">ispE</name>
    <name evidence="12" type="ORF">NCTC11820_00230</name>
</gene>
<dbReference type="Pfam" id="PF00288">
    <property type="entry name" value="GHMP_kinases_N"/>
    <property type="match status" value="1"/>
</dbReference>
<dbReference type="InterPro" id="IPR013750">
    <property type="entry name" value="GHMP_kinase_C_dom"/>
</dbReference>
<feature type="domain" description="GHMP kinase N-terminal" evidence="10">
    <location>
        <begin position="86"/>
        <end position="163"/>
    </location>
</feature>
<feature type="active site" evidence="9">
    <location>
        <position position="22"/>
    </location>
</feature>
<dbReference type="PIRSF" id="PIRSF010376">
    <property type="entry name" value="IspE"/>
    <property type="match status" value="1"/>
</dbReference>
<dbReference type="SUPFAM" id="SSF55060">
    <property type="entry name" value="GHMP Kinase, C-terminal domain"/>
    <property type="match status" value="1"/>
</dbReference>
<dbReference type="NCBIfam" id="NF002870">
    <property type="entry name" value="PRK03188.1"/>
    <property type="match status" value="1"/>
</dbReference>
<evidence type="ECO:0000256" key="5">
    <source>
        <dbReference type="ARBA" id="ARBA00022741"/>
    </source>
</evidence>
<dbReference type="GO" id="GO:0050515">
    <property type="term" value="F:4-(cytidine 5'-diphospho)-2-C-methyl-D-erythritol kinase activity"/>
    <property type="evidence" value="ECO:0007669"/>
    <property type="project" value="UniProtKB-UniRule"/>
</dbReference>
<feature type="binding site" evidence="9">
    <location>
        <begin position="114"/>
        <end position="124"/>
    </location>
    <ligand>
        <name>ATP</name>
        <dbReference type="ChEBI" id="CHEBI:30616"/>
    </ligand>
</feature>
<dbReference type="Gene3D" id="3.30.230.10">
    <property type="match status" value="1"/>
</dbReference>
<dbReference type="InterPro" id="IPR004424">
    <property type="entry name" value="IspE"/>
</dbReference>
<dbReference type="EMBL" id="UASJ01000001">
    <property type="protein sequence ID" value="SQB63454.1"/>
    <property type="molecule type" value="Genomic_DNA"/>
</dbReference>
<dbReference type="GeneID" id="55564619"/>
<evidence type="ECO:0000256" key="7">
    <source>
        <dbReference type="ARBA" id="ARBA00022840"/>
    </source>
</evidence>
<name>A0A2X2YH71_9ACTO</name>
<dbReference type="GO" id="GO:0016114">
    <property type="term" value="P:terpenoid biosynthetic process"/>
    <property type="evidence" value="ECO:0007669"/>
    <property type="project" value="UniProtKB-UniRule"/>
</dbReference>
<comment type="pathway">
    <text evidence="9">Isoprenoid biosynthesis; isopentenyl diphosphate biosynthesis via DXP pathway; isopentenyl diphosphate from 1-deoxy-D-xylulose 5-phosphate: step 3/6.</text>
</comment>
<feature type="domain" description="GHMP kinase C-terminal" evidence="11">
    <location>
        <begin position="227"/>
        <end position="295"/>
    </location>
</feature>
<dbReference type="Pfam" id="PF08544">
    <property type="entry name" value="GHMP_kinases_C"/>
    <property type="match status" value="1"/>
</dbReference>
<dbReference type="NCBIfam" id="TIGR00154">
    <property type="entry name" value="ispE"/>
    <property type="match status" value="1"/>
</dbReference>
<organism evidence="12 13">
    <name type="scientific">Mobiluncus curtisii</name>
    <dbReference type="NCBI Taxonomy" id="2051"/>
    <lineage>
        <taxon>Bacteria</taxon>
        <taxon>Bacillati</taxon>
        <taxon>Actinomycetota</taxon>
        <taxon>Actinomycetes</taxon>
        <taxon>Actinomycetales</taxon>
        <taxon>Actinomycetaceae</taxon>
        <taxon>Mobiluncus</taxon>
    </lineage>
</organism>
<evidence type="ECO:0000313" key="12">
    <source>
        <dbReference type="EMBL" id="SQB63454.1"/>
    </source>
</evidence>
<feature type="active site" evidence="9">
    <location>
        <position position="156"/>
    </location>
</feature>
<keyword evidence="7 9" id="KW-0067">ATP-binding</keyword>
<dbReference type="AlphaFoldDB" id="A0A2X2YH71"/>
<keyword evidence="6 9" id="KW-0418">Kinase</keyword>
<dbReference type="Proteomes" id="UP000250245">
    <property type="component" value="Unassembled WGS sequence"/>
</dbReference>
<evidence type="ECO:0000256" key="9">
    <source>
        <dbReference type="HAMAP-Rule" id="MF_00061"/>
    </source>
</evidence>
<evidence type="ECO:0000256" key="3">
    <source>
        <dbReference type="ARBA" id="ARBA00017473"/>
    </source>
</evidence>
<dbReference type="EC" id="2.7.1.148" evidence="2 9"/>
<comment type="catalytic activity">
    <reaction evidence="9">
        <text>4-CDP-2-C-methyl-D-erythritol + ATP = 4-CDP-2-C-methyl-D-erythritol 2-phosphate + ADP + H(+)</text>
        <dbReference type="Rhea" id="RHEA:18437"/>
        <dbReference type="ChEBI" id="CHEBI:15378"/>
        <dbReference type="ChEBI" id="CHEBI:30616"/>
        <dbReference type="ChEBI" id="CHEBI:57823"/>
        <dbReference type="ChEBI" id="CHEBI:57919"/>
        <dbReference type="ChEBI" id="CHEBI:456216"/>
        <dbReference type="EC" id="2.7.1.148"/>
    </reaction>
</comment>
<dbReference type="InterPro" id="IPR020568">
    <property type="entry name" value="Ribosomal_Su5_D2-typ_SF"/>
</dbReference>
<dbReference type="UniPathway" id="UPA00056">
    <property type="reaction ID" value="UER00094"/>
</dbReference>
<comment type="function">
    <text evidence="9">Catalyzes the phosphorylation of the position 2 hydroxy group of 4-diphosphocytidyl-2C-methyl-D-erythritol.</text>
</comment>
<dbReference type="InterPro" id="IPR014721">
    <property type="entry name" value="Ribsml_uS5_D2-typ_fold_subgr"/>
</dbReference>
<evidence type="ECO:0000259" key="10">
    <source>
        <dbReference type="Pfam" id="PF00288"/>
    </source>
</evidence>
<evidence type="ECO:0000256" key="6">
    <source>
        <dbReference type="ARBA" id="ARBA00022777"/>
    </source>
</evidence>
<evidence type="ECO:0000256" key="4">
    <source>
        <dbReference type="ARBA" id="ARBA00022679"/>
    </source>
</evidence>